<name>A0A3L6TKT0_PANMI</name>
<feature type="domain" description="DUF1618" evidence="1">
    <location>
        <begin position="9"/>
        <end position="143"/>
    </location>
</feature>
<dbReference type="Proteomes" id="UP000275267">
    <property type="component" value="Unassembled WGS sequence"/>
</dbReference>
<protein>
    <recommendedName>
        <fullName evidence="1">DUF1618 domain-containing protein</fullName>
    </recommendedName>
</protein>
<organism evidence="2 3">
    <name type="scientific">Panicum miliaceum</name>
    <name type="common">Proso millet</name>
    <name type="synonym">Broomcorn millet</name>
    <dbReference type="NCBI Taxonomy" id="4540"/>
    <lineage>
        <taxon>Eukaryota</taxon>
        <taxon>Viridiplantae</taxon>
        <taxon>Streptophyta</taxon>
        <taxon>Embryophyta</taxon>
        <taxon>Tracheophyta</taxon>
        <taxon>Spermatophyta</taxon>
        <taxon>Magnoliopsida</taxon>
        <taxon>Liliopsida</taxon>
        <taxon>Poales</taxon>
        <taxon>Poaceae</taxon>
        <taxon>PACMAD clade</taxon>
        <taxon>Panicoideae</taxon>
        <taxon>Panicodae</taxon>
        <taxon>Paniceae</taxon>
        <taxon>Panicinae</taxon>
        <taxon>Panicum</taxon>
        <taxon>Panicum sect. Panicum</taxon>
    </lineage>
</organism>
<comment type="caution">
    <text evidence="2">The sequence shown here is derived from an EMBL/GenBank/DDBJ whole genome shotgun (WGS) entry which is preliminary data.</text>
</comment>
<proteinExistence type="predicted"/>
<keyword evidence="3" id="KW-1185">Reference proteome</keyword>
<sequence length="168" mass="19727">MLGEGVLGWVDFWGSMLVCNLLQETPTTRYVPLPELLPGNRERLKSSSQRRATPKCFRDLTCTYSVIKFIEVEHRIIVRENIDTSSEKPSDPNLKDVLYDSDLIMLQKHKDVDIKTRKLQLMNGWRVVTWTRVIESNCWFKERVQGWIQRAPRTPMNPMEPQKAPQHF</sequence>
<evidence type="ECO:0000259" key="1">
    <source>
        <dbReference type="Pfam" id="PF07762"/>
    </source>
</evidence>
<dbReference type="EMBL" id="PQIB02000001">
    <property type="protein sequence ID" value="RLN40799.1"/>
    <property type="molecule type" value="Genomic_DNA"/>
</dbReference>
<accession>A0A3L6TKT0</accession>
<dbReference type="Pfam" id="PF07762">
    <property type="entry name" value="DUF1618"/>
    <property type="match status" value="1"/>
</dbReference>
<dbReference type="InterPro" id="IPR011676">
    <property type="entry name" value="DUF1618"/>
</dbReference>
<dbReference type="PANTHER" id="PTHR33074">
    <property type="entry name" value="EXPRESSED PROTEIN-RELATED"/>
    <property type="match status" value="1"/>
</dbReference>
<dbReference type="OrthoDB" id="669614at2759"/>
<evidence type="ECO:0000313" key="3">
    <source>
        <dbReference type="Proteomes" id="UP000275267"/>
    </source>
</evidence>
<evidence type="ECO:0000313" key="2">
    <source>
        <dbReference type="EMBL" id="RLN40799.1"/>
    </source>
</evidence>
<gene>
    <name evidence="2" type="ORF">C2845_PM01G04650</name>
</gene>
<dbReference type="AlphaFoldDB" id="A0A3L6TKT0"/>
<reference evidence="3" key="1">
    <citation type="journal article" date="2019" name="Nat. Commun.">
        <title>The genome of broomcorn millet.</title>
        <authorList>
            <person name="Zou C."/>
            <person name="Miki D."/>
            <person name="Li D."/>
            <person name="Tang Q."/>
            <person name="Xiao L."/>
            <person name="Rajput S."/>
            <person name="Deng P."/>
            <person name="Jia W."/>
            <person name="Huang R."/>
            <person name="Zhang M."/>
            <person name="Sun Y."/>
            <person name="Hu J."/>
            <person name="Fu X."/>
            <person name="Schnable P.S."/>
            <person name="Li F."/>
            <person name="Zhang H."/>
            <person name="Feng B."/>
            <person name="Zhu X."/>
            <person name="Liu R."/>
            <person name="Schnable J.C."/>
            <person name="Zhu J.-K."/>
            <person name="Zhang H."/>
        </authorList>
    </citation>
    <scope>NUCLEOTIDE SEQUENCE [LARGE SCALE GENOMIC DNA]</scope>
</reference>